<dbReference type="EMBL" id="LQZT01000048">
    <property type="protein sequence ID" value="OCW56026.1"/>
    <property type="molecule type" value="Genomic_DNA"/>
</dbReference>
<dbReference type="InterPro" id="IPR018389">
    <property type="entry name" value="DctP_fam"/>
</dbReference>
<evidence type="ECO:0000256" key="2">
    <source>
        <dbReference type="ARBA" id="ARBA00009023"/>
    </source>
</evidence>
<dbReference type="AlphaFoldDB" id="A0A1C1YRH7"/>
<evidence type="ECO:0000256" key="5">
    <source>
        <dbReference type="SAM" id="SignalP"/>
    </source>
</evidence>
<dbReference type="Gene3D" id="3.40.190.170">
    <property type="entry name" value="Bacterial extracellular solute-binding protein, family 7"/>
    <property type="match status" value="1"/>
</dbReference>
<dbReference type="PIRSF" id="PIRSF006470">
    <property type="entry name" value="DctB"/>
    <property type="match status" value="1"/>
</dbReference>
<dbReference type="STRING" id="1480615.AWJ14_12480"/>
<dbReference type="Pfam" id="PF03480">
    <property type="entry name" value="DctP"/>
    <property type="match status" value="1"/>
</dbReference>
<keyword evidence="3" id="KW-0813">Transport</keyword>
<dbReference type="InterPro" id="IPR038404">
    <property type="entry name" value="TRAP_DctP_sf"/>
</dbReference>
<proteinExistence type="inferred from homology"/>
<feature type="chain" id="PRO_5008656296" description="C4-dicarboxylate ABC transporter substrate-binding protein" evidence="5">
    <location>
        <begin position="28"/>
        <end position="345"/>
    </location>
</feature>
<gene>
    <name evidence="6" type="ORF">AWJ14_12480</name>
</gene>
<dbReference type="Proteomes" id="UP000094795">
    <property type="component" value="Unassembled WGS sequence"/>
</dbReference>
<evidence type="ECO:0000256" key="1">
    <source>
        <dbReference type="ARBA" id="ARBA00004196"/>
    </source>
</evidence>
<dbReference type="RefSeq" id="WP_066183272.1">
    <property type="nucleotide sequence ID" value="NZ_LQZT01000048.1"/>
</dbReference>
<dbReference type="InterPro" id="IPR004682">
    <property type="entry name" value="TRAP_DctP"/>
</dbReference>
<dbReference type="PANTHER" id="PTHR33376:SF4">
    <property type="entry name" value="SIALIC ACID-BINDING PERIPLASMIC PROTEIN SIAP"/>
    <property type="match status" value="1"/>
</dbReference>
<dbReference type="GO" id="GO:0055085">
    <property type="term" value="P:transmembrane transport"/>
    <property type="evidence" value="ECO:0007669"/>
    <property type="project" value="InterPro"/>
</dbReference>
<feature type="signal peptide" evidence="5">
    <location>
        <begin position="1"/>
        <end position="27"/>
    </location>
</feature>
<organism evidence="6 7">
    <name type="scientific">Hoeflea olei</name>
    <dbReference type="NCBI Taxonomy" id="1480615"/>
    <lineage>
        <taxon>Bacteria</taxon>
        <taxon>Pseudomonadati</taxon>
        <taxon>Pseudomonadota</taxon>
        <taxon>Alphaproteobacteria</taxon>
        <taxon>Hyphomicrobiales</taxon>
        <taxon>Rhizobiaceae</taxon>
        <taxon>Hoeflea</taxon>
    </lineage>
</organism>
<dbReference type="CDD" id="cd13603">
    <property type="entry name" value="PBP2_TRAP_Siap_TeaA_like"/>
    <property type="match status" value="1"/>
</dbReference>
<evidence type="ECO:0000256" key="4">
    <source>
        <dbReference type="ARBA" id="ARBA00022729"/>
    </source>
</evidence>
<comment type="caution">
    <text evidence="6">The sequence shown here is derived from an EMBL/GenBank/DDBJ whole genome shotgun (WGS) entry which is preliminary data.</text>
</comment>
<protein>
    <recommendedName>
        <fullName evidence="8">C4-dicarboxylate ABC transporter substrate-binding protein</fullName>
    </recommendedName>
</protein>
<accession>A0A1C1YRH7</accession>
<evidence type="ECO:0000256" key="3">
    <source>
        <dbReference type="ARBA" id="ARBA00022448"/>
    </source>
</evidence>
<dbReference type="NCBIfam" id="TIGR00787">
    <property type="entry name" value="dctP"/>
    <property type="match status" value="1"/>
</dbReference>
<keyword evidence="4 5" id="KW-0732">Signal</keyword>
<evidence type="ECO:0000313" key="7">
    <source>
        <dbReference type="Proteomes" id="UP000094795"/>
    </source>
</evidence>
<dbReference type="NCBIfam" id="NF037995">
    <property type="entry name" value="TRAP_S1"/>
    <property type="match status" value="1"/>
</dbReference>
<evidence type="ECO:0000313" key="6">
    <source>
        <dbReference type="EMBL" id="OCW56026.1"/>
    </source>
</evidence>
<comment type="similarity">
    <text evidence="2">Belongs to the bacterial solute-binding protein 7 family.</text>
</comment>
<reference evidence="6 7" key="1">
    <citation type="submission" date="2015-12" db="EMBL/GenBank/DDBJ databases">
        <authorList>
            <person name="Shamseldin A."/>
            <person name="Moawad H."/>
            <person name="Abd El-Rahim W.M."/>
            <person name="Sadowsky M.J."/>
        </authorList>
    </citation>
    <scope>NUCLEOTIDE SEQUENCE [LARGE SCALE GENOMIC DNA]</scope>
    <source>
        <strain evidence="6 7">JC234</strain>
    </source>
</reference>
<dbReference type="PANTHER" id="PTHR33376">
    <property type="match status" value="1"/>
</dbReference>
<name>A0A1C1YRH7_9HYPH</name>
<dbReference type="GO" id="GO:0030288">
    <property type="term" value="C:outer membrane-bounded periplasmic space"/>
    <property type="evidence" value="ECO:0007669"/>
    <property type="project" value="InterPro"/>
</dbReference>
<comment type="subcellular location">
    <subcellularLocation>
        <location evidence="1">Cell envelope</location>
    </subcellularLocation>
</comment>
<keyword evidence="7" id="KW-1185">Reference proteome</keyword>
<evidence type="ECO:0008006" key="8">
    <source>
        <dbReference type="Google" id="ProtNLM"/>
    </source>
</evidence>
<sequence>MSYLTTKTLKGLAIGGIALLAASTAIAADYTMKFSISDSEIEGEHFTHTPLRAFKKEIEEKSDGRMAVNIFWSGQLGKTDSVVNMVANGLVEAIMGADGFASPYDQNVQVLGIPYLFNDRAAAYEVLDGPCGQQLSDSLAKKSGMRAMVWHENGGYRNYSANKPLTSVEDLKGLKIRTMNNPVHMEIVKSLGASPTPVPWQDLYTALQTGVVDGQENSLAIFRIPKLEEVQKHIIMDGHVYSPGALYFNQKWLDSLPEDLQQIVKTASENFRDLNREISAKAEKEDRAYLESNGVEIYDPTPEQKQQFRELTQAPALAYIKDSVDPEILQCFLTAAEEANAKTAN</sequence>